<keyword evidence="2" id="KW-1015">Disulfide bond</keyword>
<dbReference type="Proteomes" id="UP000290289">
    <property type="component" value="Chromosome 9"/>
</dbReference>
<proteinExistence type="predicted"/>
<feature type="transmembrane region" description="Helical" evidence="3">
    <location>
        <begin position="12"/>
        <end position="31"/>
    </location>
</feature>
<dbReference type="Pfam" id="PF07714">
    <property type="entry name" value="PK_Tyr_Ser-Thr"/>
    <property type="match status" value="1"/>
</dbReference>
<evidence type="ECO:0000259" key="4">
    <source>
        <dbReference type="PROSITE" id="PS50011"/>
    </source>
</evidence>
<name>A0A498J2X2_MALDO</name>
<dbReference type="Pfam" id="PF00954">
    <property type="entry name" value="S_locus_glycop"/>
    <property type="match status" value="1"/>
</dbReference>
<dbReference type="SUPFAM" id="SSF56112">
    <property type="entry name" value="Protein kinase-like (PK-like)"/>
    <property type="match status" value="1"/>
</dbReference>
<evidence type="ECO:0000313" key="5">
    <source>
        <dbReference type="EMBL" id="RXH89908.1"/>
    </source>
</evidence>
<dbReference type="CDD" id="cd00054">
    <property type="entry name" value="EGF_CA"/>
    <property type="match status" value="1"/>
</dbReference>
<dbReference type="InterPro" id="IPR001245">
    <property type="entry name" value="Ser-Thr/Tyr_kinase_cat_dom"/>
</dbReference>
<keyword evidence="1" id="KW-0732">Signal</keyword>
<reference evidence="5 6" key="1">
    <citation type="submission" date="2018-10" db="EMBL/GenBank/DDBJ databases">
        <title>A high-quality apple genome assembly.</title>
        <authorList>
            <person name="Hu J."/>
        </authorList>
    </citation>
    <scope>NUCLEOTIDE SEQUENCE [LARGE SCALE GENOMIC DNA]</scope>
    <source>
        <strain evidence="6">cv. HFTH1</strain>
        <tissue evidence="5">Young leaf</tissue>
    </source>
</reference>
<evidence type="ECO:0000256" key="3">
    <source>
        <dbReference type="SAM" id="Phobius"/>
    </source>
</evidence>
<keyword evidence="6" id="KW-1185">Reference proteome</keyword>
<keyword evidence="3" id="KW-0472">Membrane</keyword>
<dbReference type="InterPro" id="IPR000858">
    <property type="entry name" value="S_locus_glycoprot_dom"/>
</dbReference>
<evidence type="ECO:0000313" key="6">
    <source>
        <dbReference type="Proteomes" id="UP000290289"/>
    </source>
</evidence>
<dbReference type="PANTHER" id="PTHR32444:SF235">
    <property type="entry name" value="OS01G0783900 PROTEIN"/>
    <property type="match status" value="1"/>
</dbReference>
<dbReference type="InterPro" id="IPR000719">
    <property type="entry name" value="Prot_kinase_dom"/>
</dbReference>
<sequence length="532" mass="60954">MVIEIKIRKLIIVTWSANHIFFCMFFLYSFLYRDTWQLDSDDQCDTMFHQERDSNSGFLLLMGALRVEDISECGTMDRIRKPVAKIETSHFRMLLMLFVEDGNLKVLDGGGSFENPIDTFLPGMKMNENLVLTSWTSNVDPATGNFTFQEDQEGTNQFVIWKRLVRYWKSEVSGNFISSDEMVQSDREEKDCNAQRLNDSSHGIFQRQFIREEKDCNAQRLNDSSHGIFQWQFIRLVVLQSSLHICLTMASPVLYMASNFTSTWVHNDSVPHLTSSLYNATRLKVWSLIWSDPRDGCSVYNTCGNFGSCNSENGLVCKCSPGFKPSSLDNWNNGDYSARCVRKSTICGNNAVSDTFLSLKMMKVGNPDSQFSAKSEMECKIECFNNFQCHAYLYKEVEKEGVGVIVLHAGFGKRMLAIFKRSMTSEQGHEEFMNELKLIAELQHTNLVRLLGCCIEDEEMVLIYEYMPNRSLGKLLTSHLISFVHSTSCFVQSDPAVKTKLDWGKRFRIIEGVAQGVLYIHKFSGLRIIHRD</sequence>
<dbReference type="PANTHER" id="PTHR32444">
    <property type="entry name" value="BULB-TYPE LECTIN DOMAIN-CONTAINING PROTEIN"/>
    <property type="match status" value="1"/>
</dbReference>
<organism evidence="5 6">
    <name type="scientific">Malus domestica</name>
    <name type="common">Apple</name>
    <name type="synonym">Pyrus malus</name>
    <dbReference type="NCBI Taxonomy" id="3750"/>
    <lineage>
        <taxon>Eukaryota</taxon>
        <taxon>Viridiplantae</taxon>
        <taxon>Streptophyta</taxon>
        <taxon>Embryophyta</taxon>
        <taxon>Tracheophyta</taxon>
        <taxon>Spermatophyta</taxon>
        <taxon>Magnoliopsida</taxon>
        <taxon>eudicotyledons</taxon>
        <taxon>Gunneridae</taxon>
        <taxon>Pentapetalae</taxon>
        <taxon>rosids</taxon>
        <taxon>fabids</taxon>
        <taxon>Rosales</taxon>
        <taxon>Rosaceae</taxon>
        <taxon>Amygdaloideae</taxon>
        <taxon>Maleae</taxon>
        <taxon>Malus</taxon>
    </lineage>
</organism>
<evidence type="ECO:0000256" key="1">
    <source>
        <dbReference type="ARBA" id="ARBA00022729"/>
    </source>
</evidence>
<keyword evidence="3" id="KW-0812">Transmembrane</keyword>
<dbReference type="AlphaFoldDB" id="A0A498J2X2"/>
<protein>
    <recommendedName>
        <fullName evidence="4">Protein kinase domain-containing protein</fullName>
    </recommendedName>
</protein>
<keyword evidence="3" id="KW-1133">Transmembrane helix</keyword>
<evidence type="ECO:0000256" key="2">
    <source>
        <dbReference type="ARBA" id="ARBA00023157"/>
    </source>
</evidence>
<comment type="caution">
    <text evidence="5">The sequence shown here is derived from an EMBL/GenBank/DDBJ whole genome shotgun (WGS) entry which is preliminary data.</text>
</comment>
<accession>A0A498J2X2</accession>
<dbReference type="PROSITE" id="PS50011">
    <property type="entry name" value="PROTEIN_KINASE_DOM"/>
    <property type="match status" value="1"/>
</dbReference>
<dbReference type="GO" id="GO:0004672">
    <property type="term" value="F:protein kinase activity"/>
    <property type="evidence" value="ECO:0007669"/>
    <property type="project" value="InterPro"/>
</dbReference>
<dbReference type="Gene3D" id="1.10.510.10">
    <property type="entry name" value="Transferase(Phosphotransferase) domain 1"/>
    <property type="match status" value="1"/>
</dbReference>
<feature type="domain" description="Protein kinase" evidence="4">
    <location>
        <begin position="356"/>
        <end position="532"/>
    </location>
</feature>
<dbReference type="Pfam" id="PF08276">
    <property type="entry name" value="PAN_2"/>
    <property type="match status" value="1"/>
</dbReference>
<dbReference type="EMBL" id="RDQH01000335">
    <property type="protein sequence ID" value="RXH89908.1"/>
    <property type="molecule type" value="Genomic_DNA"/>
</dbReference>
<dbReference type="GO" id="GO:0048544">
    <property type="term" value="P:recognition of pollen"/>
    <property type="evidence" value="ECO:0007669"/>
    <property type="project" value="InterPro"/>
</dbReference>
<dbReference type="InterPro" id="IPR011009">
    <property type="entry name" value="Kinase-like_dom_sf"/>
</dbReference>
<dbReference type="InterPro" id="IPR003609">
    <property type="entry name" value="Pan_app"/>
</dbReference>
<gene>
    <name evidence="5" type="ORF">DVH24_032265</name>
</gene>
<dbReference type="GO" id="GO:0005524">
    <property type="term" value="F:ATP binding"/>
    <property type="evidence" value="ECO:0007669"/>
    <property type="project" value="InterPro"/>
</dbReference>